<dbReference type="Proteomes" id="UP000199657">
    <property type="component" value="Unassembled WGS sequence"/>
</dbReference>
<evidence type="ECO:0000313" key="2">
    <source>
        <dbReference type="EMBL" id="SEO90716.1"/>
    </source>
</evidence>
<keyword evidence="1" id="KW-0812">Transmembrane</keyword>
<keyword evidence="1" id="KW-1133">Transmembrane helix</keyword>
<dbReference type="EMBL" id="FOEG01000004">
    <property type="protein sequence ID" value="SEO90716.1"/>
    <property type="molecule type" value="Genomic_DNA"/>
</dbReference>
<dbReference type="OrthoDB" id="9808460at2"/>
<name>A0A1H8TIV1_9GAMM</name>
<dbReference type="PANTHER" id="PTHR39165:SF1">
    <property type="entry name" value="DUF456 DOMAIN-CONTAINING PROTEIN"/>
    <property type="match status" value="1"/>
</dbReference>
<dbReference type="AlphaFoldDB" id="A0A1H8TIV1"/>
<keyword evidence="1" id="KW-0472">Membrane</keyword>
<accession>A0A1H8TIV1</accession>
<evidence type="ECO:0000256" key="1">
    <source>
        <dbReference type="SAM" id="Phobius"/>
    </source>
</evidence>
<dbReference type="Pfam" id="PF04306">
    <property type="entry name" value="DUF456"/>
    <property type="match status" value="1"/>
</dbReference>
<feature type="transmembrane region" description="Helical" evidence="1">
    <location>
        <begin position="43"/>
        <end position="74"/>
    </location>
</feature>
<sequence length="158" mass="15771">MTVVLWIVAAALIAVGVAGLVLPVLPGPLLLFAGLWMAAWLEGFAHVGAAPLVFIGVLAAVASLTDFLAGALFARRSGASPSSVAGATLGAVVGVFFGPIGLLLGPFIGAVLGELWARRGLPAAGRAGWSATLGLLLGMATKVALGVAMVAIFLVVRF</sequence>
<dbReference type="STRING" id="406100.SAMN04488052_104219"/>
<evidence type="ECO:0000313" key="3">
    <source>
        <dbReference type="Proteomes" id="UP000199657"/>
    </source>
</evidence>
<feature type="transmembrane region" description="Helical" evidence="1">
    <location>
        <begin position="133"/>
        <end position="156"/>
    </location>
</feature>
<organism evidence="2 3">
    <name type="scientific">Aquisalimonas asiatica</name>
    <dbReference type="NCBI Taxonomy" id="406100"/>
    <lineage>
        <taxon>Bacteria</taxon>
        <taxon>Pseudomonadati</taxon>
        <taxon>Pseudomonadota</taxon>
        <taxon>Gammaproteobacteria</taxon>
        <taxon>Chromatiales</taxon>
        <taxon>Ectothiorhodospiraceae</taxon>
        <taxon>Aquisalimonas</taxon>
    </lineage>
</organism>
<dbReference type="RefSeq" id="WP_091643550.1">
    <property type="nucleotide sequence ID" value="NZ_FOEG01000004.1"/>
</dbReference>
<keyword evidence="3" id="KW-1185">Reference proteome</keyword>
<reference evidence="2 3" key="1">
    <citation type="submission" date="2016-10" db="EMBL/GenBank/DDBJ databases">
        <authorList>
            <person name="de Groot N.N."/>
        </authorList>
    </citation>
    <scope>NUCLEOTIDE SEQUENCE [LARGE SCALE GENOMIC DNA]</scope>
    <source>
        <strain evidence="2 3">CGMCC 1.6291</strain>
    </source>
</reference>
<feature type="transmembrane region" description="Helical" evidence="1">
    <location>
        <begin position="86"/>
        <end position="113"/>
    </location>
</feature>
<dbReference type="PANTHER" id="PTHR39165">
    <property type="entry name" value="IG HYPOTHETICAL 17883"/>
    <property type="match status" value="1"/>
</dbReference>
<gene>
    <name evidence="2" type="ORF">SAMN04488052_104219</name>
</gene>
<protein>
    <recommendedName>
        <fullName evidence="4">DUF456 domain-containing protein</fullName>
    </recommendedName>
</protein>
<proteinExistence type="predicted"/>
<evidence type="ECO:0008006" key="4">
    <source>
        <dbReference type="Google" id="ProtNLM"/>
    </source>
</evidence>
<dbReference type="InterPro" id="IPR007403">
    <property type="entry name" value="DUF456"/>
</dbReference>